<sequence length="37" mass="4562">MRFSFLHVENRSLRSPEAEKNTICRPQEWKYPKLKNQ</sequence>
<proteinExistence type="predicted"/>
<reference evidence="1 2" key="1">
    <citation type="submission" date="2017-07" db="EMBL/GenBank/DDBJ databases">
        <title>Phylogenetic study on the rhizospheric bacterium Ochrobactrum sp. A44.</title>
        <authorList>
            <person name="Krzyzanowska D.M."/>
            <person name="Ossowicki A."/>
            <person name="Rajewska M."/>
            <person name="Maciag T."/>
            <person name="Kaczynski Z."/>
            <person name="Czerwicka M."/>
            <person name="Jafra S."/>
        </authorList>
    </citation>
    <scope>NUCLEOTIDE SEQUENCE [LARGE SCALE GENOMIC DNA]</scope>
    <source>
        <strain evidence="1 2">DSM 7216</strain>
    </source>
</reference>
<dbReference type="Proteomes" id="UP000215590">
    <property type="component" value="Unassembled WGS sequence"/>
</dbReference>
<gene>
    <name evidence="1" type="ORF">CEV31_0806</name>
</gene>
<dbReference type="AlphaFoldDB" id="A0A256G256"/>
<evidence type="ECO:0000313" key="2">
    <source>
        <dbReference type="Proteomes" id="UP000215590"/>
    </source>
</evidence>
<evidence type="ECO:0000313" key="1">
    <source>
        <dbReference type="EMBL" id="OYR21185.1"/>
    </source>
</evidence>
<name>A0A256G256_9HYPH</name>
<organism evidence="1 2">
    <name type="scientific">Brucella thiophenivorans</name>
    <dbReference type="NCBI Taxonomy" id="571255"/>
    <lineage>
        <taxon>Bacteria</taxon>
        <taxon>Pseudomonadati</taxon>
        <taxon>Pseudomonadota</taxon>
        <taxon>Alphaproteobacteria</taxon>
        <taxon>Hyphomicrobiales</taxon>
        <taxon>Brucellaceae</taxon>
        <taxon>Brucella/Ochrobactrum group</taxon>
        <taxon>Brucella</taxon>
    </lineage>
</organism>
<comment type="caution">
    <text evidence="1">The sequence shown here is derived from an EMBL/GenBank/DDBJ whole genome shotgun (WGS) entry which is preliminary data.</text>
</comment>
<protein>
    <submittedName>
        <fullName evidence="1">Uncharacterized protein</fullName>
    </submittedName>
</protein>
<dbReference type="EMBL" id="NNRJ01000012">
    <property type="protein sequence ID" value="OYR21185.1"/>
    <property type="molecule type" value="Genomic_DNA"/>
</dbReference>
<keyword evidence="2" id="KW-1185">Reference proteome</keyword>
<accession>A0A256G256</accession>